<sequence>MEGFEPAPFGLESGVLTTEPPWVQPQSVACINVWWPYFPHQLWSKLVIWDKNLTSCSSANDDGTVADTDNQQQRQESLVCKRVICHIFKCDNFKIMEFFTSQEACTSSCGGCTLPCGRYTYIISYIISGWLPL</sequence>
<dbReference type="EMBL" id="JAEAOA010002071">
    <property type="protein sequence ID" value="KAK3580430.1"/>
    <property type="molecule type" value="Genomic_DNA"/>
</dbReference>
<organism evidence="1 2">
    <name type="scientific">Potamilus streckersoni</name>
    <dbReference type="NCBI Taxonomy" id="2493646"/>
    <lineage>
        <taxon>Eukaryota</taxon>
        <taxon>Metazoa</taxon>
        <taxon>Spiralia</taxon>
        <taxon>Lophotrochozoa</taxon>
        <taxon>Mollusca</taxon>
        <taxon>Bivalvia</taxon>
        <taxon>Autobranchia</taxon>
        <taxon>Heteroconchia</taxon>
        <taxon>Palaeoheterodonta</taxon>
        <taxon>Unionida</taxon>
        <taxon>Unionoidea</taxon>
        <taxon>Unionidae</taxon>
        <taxon>Ambleminae</taxon>
        <taxon>Lampsilini</taxon>
        <taxon>Potamilus</taxon>
    </lineage>
</organism>
<keyword evidence="2" id="KW-1185">Reference proteome</keyword>
<protein>
    <submittedName>
        <fullName evidence="1">Uncharacterized protein</fullName>
    </submittedName>
</protein>
<evidence type="ECO:0000313" key="2">
    <source>
        <dbReference type="Proteomes" id="UP001195483"/>
    </source>
</evidence>
<reference evidence="1" key="3">
    <citation type="submission" date="2023-05" db="EMBL/GenBank/DDBJ databases">
        <authorList>
            <person name="Smith C.H."/>
        </authorList>
    </citation>
    <scope>NUCLEOTIDE SEQUENCE</scope>
    <source>
        <strain evidence="1">CHS0354</strain>
        <tissue evidence="1">Mantle</tissue>
    </source>
</reference>
<dbReference type="AlphaFoldDB" id="A0AAE0RVR8"/>
<name>A0AAE0RVR8_9BIVA</name>
<dbReference type="Proteomes" id="UP001195483">
    <property type="component" value="Unassembled WGS sequence"/>
</dbReference>
<reference evidence="1" key="2">
    <citation type="journal article" date="2021" name="Genome Biol. Evol.">
        <title>Developing a high-quality reference genome for a parasitic bivalve with doubly uniparental inheritance (Bivalvia: Unionida).</title>
        <authorList>
            <person name="Smith C.H."/>
        </authorList>
    </citation>
    <scope>NUCLEOTIDE SEQUENCE</scope>
    <source>
        <strain evidence="1">CHS0354</strain>
        <tissue evidence="1">Mantle</tissue>
    </source>
</reference>
<comment type="caution">
    <text evidence="1">The sequence shown here is derived from an EMBL/GenBank/DDBJ whole genome shotgun (WGS) entry which is preliminary data.</text>
</comment>
<gene>
    <name evidence="1" type="ORF">CHS0354_035472</name>
</gene>
<evidence type="ECO:0000313" key="1">
    <source>
        <dbReference type="EMBL" id="KAK3580430.1"/>
    </source>
</evidence>
<accession>A0AAE0RVR8</accession>
<reference evidence="1" key="1">
    <citation type="journal article" date="2021" name="Genome Biol. Evol.">
        <title>A High-Quality Reference Genome for a Parasitic Bivalve with Doubly Uniparental Inheritance (Bivalvia: Unionida).</title>
        <authorList>
            <person name="Smith C.H."/>
        </authorList>
    </citation>
    <scope>NUCLEOTIDE SEQUENCE</scope>
    <source>
        <strain evidence="1">CHS0354</strain>
    </source>
</reference>
<proteinExistence type="predicted"/>